<reference evidence="2 3" key="1">
    <citation type="submission" date="2019-08" db="EMBL/GenBank/DDBJ databases">
        <title>In-depth cultivation of the pig gut microbiome towards novel bacterial diversity and tailored functional studies.</title>
        <authorList>
            <person name="Wylensek D."/>
            <person name="Hitch T.C.A."/>
            <person name="Clavel T."/>
        </authorList>
    </citation>
    <scope>NUCLEOTIDE SEQUENCE [LARGE SCALE GENOMIC DNA]</scope>
    <source>
        <strain evidence="2 3">LKV-178-WT-2G</strain>
    </source>
</reference>
<name>A0A7X2T434_9FIRM</name>
<keyword evidence="3" id="KW-1185">Reference proteome</keyword>
<evidence type="ECO:0000313" key="2">
    <source>
        <dbReference type="EMBL" id="MSS02075.1"/>
    </source>
</evidence>
<proteinExistence type="predicted"/>
<feature type="signal peptide" evidence="1">
    <location>
        <begin position="1"/>
        <end position="20"/>
    </location>
</feature>
<protein>
    <submittedName>
        <fullName evidence="2">Uncharacterized protein</fullName>
    </submittedName>
</protein>
<evidence type="ECO:0000313" key="3">
    <source>
        <dbReference type="Proteomes" id="UP000470082"/>
    </source>
</evidence>
<sequence>MKWASCLLLIGLCGCSGAQASIQNGKDTLFTVGSTTYTKQDEYNLIKASNGGALTLQLAKNAVYDEVIGMDDDIRKAAQESYDDLASDYSDFEDQLKQMGYEDKDDYINTVLIPEQQGNRLQTQYFKDNKKEIQKTYKPSIVTILKCDDDKTAQKAIDALKDGKELQEVYDTYTSADSSFSNEEIVCTTLNTDIPTRLINQAYKTKDTGVIDEVFTMDDGTTYSYVAIVSDKDYDKNLSKYEETISAGENFEKEMWVYYFTKYDLKIYDQTIFDYLKVNNPEYLLDYPELSEEDE</sequence>
<accession>A0A7X2T434</accession>
<dbReference type="EMBL" id="VUMM01000019">
    <property type="protein sequence ID" value="MSS02075.1"/>
    <property type="molecule type" value="Genomic_DNA"/>
</dbReference>
<evidence type="ECO:0000256" key="1">
    <source>
        <dbReference type="SAM" id="SignalP"/>
    </source>
</evidence>
<feature type="chain" id="PRO_5030931578" evidence="1">
    <location>
        <begin position="21"/>
        <end position="295"/>
    </location>
</feature>
<comment type="caution">
    <text evidence="2">The sequence shown here is derived from an EMBL/GenBank/DDBJ whole genome shotgun (WGS) entry which is preliminary data.</text>
</comment>
<dbReference type="Proteomes" id="UP000470082">
    <property type="component" value="Unassembled WGS sequence"/>
</dbReference>
<keyword evidence="1" id="KW-0732">Signal</keyword>
<organism evidence="2 3">
    <name type="scientific">Floccifex porci</name>
    <dbReference type="NCBI Taxonomy" id="2606629"/>
    <lineage>
        <taxon>Bacteria</taxon>
        <taxon>Bacillati</taxon>
        <taxon>Bacillota</taxon>
        <taxon>Erysipelotrichia</taxon>
        <taxon>Erysipelotrichales</taxon>
        <taxon>Erysipelotrichaceae</taxon>
        <taxon>Floccifex</taxon>
    </lineage>
</organism>
<dbReference type="PROSITE" id="PS51257">
    <property type="entry name" value="PROKAR_LIPOPROTEIN"/>
    <property type="match status" value="1"/>
</dbReference>
<gene>
    <name evidence="2" type="ORF">FYJ50_08235</name>
</gene>
<dbReference type="AlphaFoldDB" id="A0A7X2T434"/>